<dbReference type="OrthoDB" id="90963at2157"/>
<dbReference type="GO" id="GO:0004521">
    <property type="term" value="F:RNA endonuclease activity"/>
    <property type="evidence" value="ECO:0007669"/>
    <property type="project" value="TreeGrafter"/>
</dbReference>
<dbReference type="PANTHER" id="PTHR33988:SF2">
    <property type="entry name" value="ENDORIBONUCLEASE MAZF"/>
    <property type="match status" value="1"/>
</dbReference>
<reference evidence="1 2" key="1">
    <citation type="submission" date="2018-02" db="EMBL/GenBank/DDBJ databases">
        <title>Complete genome of Nitrosopumilus ureaphilus PS0.</title>
        <authorList>
            <person name="Qin W."/>
            <person name="Zheng Y."/>
            <person name="Stahl D.A."/>
        </authorList>
    </citation>
    <scope>NUCLEOTIDE SEQUENCE [LARGE SCALE GENOMIC DNA]</scope>
    <source>
        <strain evidence="1 2">PS0</strain>
    </source>
</reference>
<dbReference type="GO" id="GO:0006402">
    <property type="term" value="P:mRNA catabolic process"/>
    <property type="evidence" value="ECO:0007669"/>
    <property type="project" value="TreeGrafter"/>
</dbReference>
<sequence>MTRSGTVFESGDIVLVPFPFTNMSQTKLRPVFILSNRTYNRSSSDFVCCGITSNLSNKDHSVLLDLKDMKEGTIPKKSRIKFNKIFTLEKTLIIKKVGSVNSKILKSVKSSLFLLLG</sequence>
<dbReference type="Proteomes" id="UP000509478">
    <property type="component" value="Chromosome"/>
</dbReference>
<accession>A0A7D5RC66</accession>
<gene>
    <name evidence="1" type="ORF">C5F50_11370</name>
</gene>
<dbReference type="InterPro" id="IPR003477">
    <property type="entry name" value="PemK-like"/>
</dbReference>
<dbReference type="InterPro" id="IPR011067">
    <property type="entry name" value="Plasmid_toxin/cell-grow_inhib"/>
</dbReference>
<evidence type="ECO:0000313" key="1">
    <source>
        <dbReference type="EMBL" id="QLH07602.1"/>
    </source>
</evidence>
<dbReference type="GO" id="GO:0003677">
    <property type="term" value="F:DNA binding"/>
    <property type="evidence" value="ECO:0007669"/>
    <property type="project" value="InterPro"/>
</dbReference>
<dbReference type="KEGG" id="nue:C5F50_11370"/>
<name>A0A7D5RC66_9ARCH</name>
<dbReference type="SUPFAM" id="SSF50118">
    <property type="entry name" value="Cell growth inhibitor/plasmid maintenance toxic component"/>
    <property type="match status" value="1"/>
</dbReference>
<dbReference type="AlphaFoldDB" id="A0A7D5RC66"/>
<dbReference type="PANTHER" id="PTHR33988">
    <property type="entry name" value="ENDORIBONUCLEASE MAZF-RELATED"/>
    <property type="match status" value="1"/>
</dbReference>
<evidence type="ECO:0000313" key="2">
    <source>
        <dbReference type="Proteomes" id="UP000509478"/>
    </source>
</evidence>
<dbReference type="GO" id="GO:0016075">
    <property type="term" value="P:rRNA catabolic process"/>
    <property type="evidence" value="ECO:0007669"/>
    <property type="project" value="TreeGrafter"/>
</dbReference>
<dbReference type="Pfam" id="PF02452">
    <property type="entry name" value="PemK_toxin"/>
    <property type="match status" value="1"/>
</dbReference>
<dbReference type="Gene3D" id="2.30.30.110">
    <property type="match status" value="1"/>
</dbReference>
<dbReference type="EMBL" id="CP026995">
    <property type="protein sequence ID" value="QLH07602.1"/>
    <property type="molecule type" value="Genomic_DNA"/>
</dbReference>
<dbReference type="RefSeq" id="WP_179371478.1">
    <property type="nucleotide sequence ID" value="NZ_CP026995.1"/>
</dbReference>
<dbReference type="GeneID" id="56068722"/>
<organism evidence="1 2">
    <name type="scientific">Nitrosopumilus ureiphilus</name>
    <dbReference type="NCBI Taxonomy" id="1470067"/>
    <lineage>
        <taxon>Archaea</taxon>
        <taxon>Nitrososphaerota</taxon>
        <taxon>Nitrososphaeria</taxon>
        <taxon>Nitrosopumilales</taxon>
        <taxon>Nitrosopumilaceae</taxon>
        <taxon>Nitrosopumilus</taxon>
    </lineage>
</organism>
<proteinExistence type="predicted"/>
<protein>
    <submittedName>
        <fullName evidence="1">MazF family transcriptional regulator</fullName>
    </submittedName>
</protein>
<keyword evidence="2" id="KW-1185">Reference proteome</keyword>